<dbReference type="Proteomes" id="UP001055101">
    <property type="component" value="Unassembled WGS sequence"/>
</dbReference>
<reference evidence="4" key="2">
    <citation type="submission" date="2021-08" db="EMBL/GenBank/DDBJ databases">
        <authorList>
            <person name="Tani A."/>
            <person name="Ola A."/>
            <person name="Ogura Y."/>
            <person name="Katsura K."/>
            <person name="Hayashi T."/>
        </authorList>
    </citation>
    <scope>NUCLEOTIDE SEQUENCE</scope>
    <source>
        <strain evidence="4">DSM 23674</strain>
    </source>
</reference>
<dbReference type="SUPFAM" id="SSF63829">
    <property type="entry name" value="Calcium-dependent phosphotriesterase"/>
    <property type="match status" value="1"/>
</dbReference>
<name>A0ABQ4TRY4_9HYPH</name>
<evidence type="ECO:0000256" key="1">
    <source>
        <dbReference type="ARBA" id="ARBA00004613"/>
    </source>
</evidence>
<keyword evidence="5" id="KW-1185">Reference proteome</keyword>
<protein>
    <recommendedName>
        <fullName evidence="6">Major royal jelly protein</fullName>
    </recommendedName>
</protein>
<keyword evidence="2" id="KW-0964">Secreted</keyword>
<dbReference type="InterPro" id="IPR017996">
    <property type="entry name" value="MRJP/yellow-related"/>
</dbReference>
<reference evidence="4" key="1">
    <citation type="journal article" date="2021" name="Front. Microbiol.">
        <title>Comprehensive Comparative Genomics and Phenotyping of Methylobacterium Species.</title>
        <authorList>
            <person name="Alessa O."/>
            <person name="Ogura Y."/>
            <person name="Fujitani Y."/>
            <person name="Takami H."/>
            <person name="Hayashi T."/>
            <person name="Sahin N."/>
            <person name="Tani A."/>
        </authorList>
    </citation>
    <scope>NUCLEOTIDE SEQUENCE</scope>
    <source>
        <strain evidence="4">DSM 23674</strain>
    </source>
</reference>
<sequence>MPVARCPVIISLALAVLAGALSVPGVGRAKAAEDPRLAVAITLDVPSTGISIASDGRRFLVLARLDGSAGPQVVEWKDGRLAPYPDAARNGWTKGDDPAKAFIRVNAQRIGPDGALWLVDTGAPGIGNPVLPGGPKLIRVDLATNAVARIYPLAAVTRADSFVDDVRFNGGHAYLTDAGAPGLIVLDLATGQGRRVLDGHPSTVSDRPVSAEGKPMHGPDGKPLHIHADQLEVSPDGRWFYYQPSSGRMSRIATRYLDDPSLSDAALAAYVEPFAETPSTGGTAIDAAGNLYVSDTDRLAVLRFAPDGTRTTVVQDPRLVWVDAMWIDDAGKLWMPAAQLNRMAPFNDGTDRVAKPLTVFTLAIDAKPAPNDHR</sequence>
<dbReference type="PANTHER" id="PTHR10009:SF18">
    <property type="entry name" value="PROTEIN YELLOW-LIKE PROTEIN"/>
    <property type="match status" value="1"/>
</dbReference>
<evidence type="ECO:0000256" key="3">
    <source>
        <dbReference type="SAM" id="MobiDB-lite"/>
    </source>
</evidence>
<dbReference type="InterPro" id="IPR011042">
    <property type="entry name" value="6-blade_b-propeller_TolB-like"/>
</dbReference>
<comment type="subcellular location">
    <subcellularLocation>
        <location evidence="1">Secreted</location>
    </subcellularLocation>
</comment>
<dbReference type="Pfam" id="PF03022">
    <property type="entry name" value="MRJP"/>
    <property type="match status" value="1"/>
</dbReference>
<evidence type="ECO:0000256" key="2">
    <source>
        <dbReference type="ARBA" id="ARBA00022525"/>
    </source>
</evidence>
<feature type="region of interest" description="Disordered" evidence="3">
    <location>
        <begin position="196"/>
        <end position="219"/>
    </location>
</feature>
<dbReference type="RefSeq" id="WP_147830066.1">
    <property type="nucleotide sequence ID" value="NZ_BPRA01000015.1"/>
</dbReference>
<accession>A0ABQ4TRY4</accession>
<organism evidence="4 5">
    <name type="scientific">Methylobacterium thuringiense</name>
    <dbReference type="NCBI Taxonomy" id="1003091"/>
    <lineage>
        <taxon>Bacteria</taxon>
        <taxon>Pseudomonadati</taxon>
        <taxon>Pseudomonadota</taxon>
        <taxon>Alphaproteobacteria</taxon>
        <taxon>Hyphomicrobiales</taxon>
        <taxon>Methylobacteriaceae</taxon>
        <taxon>Methylobacterium</taxon>
    </lineage>
</organism>
<evidence type="ECO:0000313" key="4">
    <source>
        <dbReference type="EMBL" id="GJE56917.1"/>
    </source>
</evidence>
<gene>
    <name evidence="4" type="ORF">EKPJFOCH_3427</name>
</gene>
<evidence type="ECO:0000313" key="5">
    <source>
        <dbReference type="Proteomes" id="UP001055101"/>
    </source>
</evidence>
<dbReference type="EMBL" id="BPRA01000015">
    <property type="protein sequence ID" value="GJE56917.1"/>
    <property type="molecule type" value="Genomic_DNA"/>
</dbReference>
<dbReference type="PANTHER" id="PTHR10009">
    <property type="entry name" value="PROTEIN YELLOW-RELATED"/>
    <property type="match status" value="1"/>
</dbReference>
<comment type="caution">
    <text evidence="4">The sequence shown here is derived from an EMBL/GenBank/DDBJ whole genome shotgun (WGS) entry which is preliminary data.</text>
</comment>
<dbReference type="Gene3D" id="2.120.10.30">
    <property type="entry name" value="TolB, C-terminal domain"/>
    <property type="match status" value="1"/>
</dbReference>
<evidence type="ECO:0008006" key="6">
    <source>
        <dbReference type="Google" id="ProtNLM"/>
    </source>
</evidence>
<proteinExistence type="predicted"/>